<dbReference type="AlphaFoldDB" id="A0AAW1RYV5"/>
<name>A0AAW1RYV5_9CHLO</name>
<gene>
    <name evidence="1" type="ORF">WJX74_006239</name>
</gene>
<sequence length="152" mass="16731">MPRSLTNIKYLALIGFAHKKLMEQPKLKRNDSDPQVHSYYQSSQAIPSSAKIADASEAKRFNQNPRWQGMAADMWCAATLMYYMLTEGKSSPQGTPAVRINPSMPVGHFKAFASPTLQCQICKVPPVEQHNAEVVGLQSVLPASPPLLHVAV</sequence>
<proteinExistence type="predicted"/>
<reference evidence="1 2" key="1">
    <citation type="journal article" date="2024" name="Nat. Commun.">
        <title>Phylogenomics reveals the evolutionary origins of lichenization in chlorophyte algae.</title>
        <authorList>
            <person name="Puginier C."/>
            <person name="Libourel C."/>
            <person name="Otte J."/>
            <person name="Skaloud P."/>
            <person name="Haon M."/>
            <person name="Grisel S."/>
            <person name="Petersen M."/>
            <person name="Berrin J.G."/>
            <person name="Delaux P.M."/>
            <person name="Dal Grande F."/>
            <person name="Keller J."/>
        </authorList>
    </citation>
    <scope>NUCLEOTIDE SEQUENCE [LARGE SCALE GENOMIC DNA]</scope>
    <source>
        <strain evidence="1 2">SAG 2145</strain>
    </source>
</reference>
<dbReference type="Proteomes" id="UP001438707">
    <property type="component" value="Unassembled WGS sequence"/>
</dbReference>
<keyword evidence="2" id="KW-1185">Reference proteome</keyword>
<accession>A0AAW1RYV5</accession>
<dbReference type="EMBL" id="JALJOS010000005">
    <property type="protein sequence ID" value="KAK9838936.1"/>
    <property type="molecule type" value="Genomic_DNA"/>
</dbReference>
<comment type="caution">
    <text evidence="1">The sequence shown here is derived from an EMBL/GenBank/DDBJ whole genome shotgun (WGS) entry which is preliminary data.</text>
</comment>
<evidence type="ECO:0000313" key="2">
    <source>
        <dbReference type="Proteomes" id="UP001438707"/>
    </source>
</evidence>
<evidence type="ECO:0000313" key="1">
    <source>
        <dbReference type="EMBL" id="KAK9838936.1"/>
    </source>
</evidence>
<organism evidence="1 2">
    <name type="scientific">Apatococcus lobatus</name>
    <dbReference type="NCBI Taxonomy" id="904363"/>
    <lineage>
        <taxon>Eukaryota</taxon>
        <taxon>Viridiplantae</taxon>
        <taxon>Chlorophyta</taxon>
        <taxon>core chlorophytes</taxon>
        <taxon>Trebouxiophyceae</taxon>
        <taxon>Chlorellales</taxon>
        <taxon>Chlorellaceae</taxon>
        <taxon>Apatococcus</taxon>
    </lineage>
</organism>
<protein>
    <submittedName>
        <fullName evidence="1">Uncharacterized protein</fullName>
    </submittedName>
</protein>